<keyword evidence="1" id="KW-1133">Transmembrane helix</keyword>
<feature type="transmembrane region" description="Helical" evidence="1">
    <location>
        <begin position="84"/>
        <end position="105"/>
    </location>
</feature>
<keyword evidence="1" id="KW-0472">Membrane</keyword>
<proteinExistence type="predicted"/>
<dbReference type="EMBL" id="NCKW01011268">
    <property type="protein sequence ID" value="POM63882.1"/>
    <property type="molecule type" value="Genomic_DNA"/>
</dbReference>
<reference evidence="2 3" key="1">
    <citation type="journal article" date="2017" name="Genome Biol. Evol.">
        <title>Phytophthora megakarya and P. palmivora, closely related causal agents of cacao black pod rot, underwent increases in genome sizes and gene numbers by different mechanisms.</title>
        <authorList>
            <person name="Ali S.S."/>
            <person name="Shao J."/>
            <person name="Lary D.J."/>
            <person name="Kronmiller B."/>
            <person name="Shen D."/>
            <person name="Strem M.D."/>
            <person name="Amoako-Attah I."/>
            <person name="Akrofi A.Y."/>
            <person name="Begoude B.A."/>
            <person name="Ten Hoopen G.M."/>
            <person name="Coulibaly K."/>
            <person name="Kebe B.I."/>
            <person name="Melnick R.L."/>
            <person name="Guiltinan M.J."/>
            <person name="Tyler B.M."/>
            <person name="Meinhardt L.W."/>
            <person name="Bailey B.A."/>
        </authorList>
    </citation>
    <scope>NUCLEOTIDE SEQUENCE [LARGE SCALE GENOMIC DNA]</scope>
    <source>
        <strain evidence="3">sbr112.9</strain>
    </source>
</reference>
<evidence type="ECO:0000313" key="3">
    <source>
        <dbReference type="Proteomes" id="UP000237271"/>
    </source>
</evidence>
<keyword evidence="3" id="KW-1185">Reference proteome</keyword>
<feature type="transmembrane region" description="Helical" evidence="1">
    <location>
        <begin position="47"/>
        <end position="64"/>
    </location>
</feature>
<comment type="caution">
    <text evidence="2">The sequence shown here is derived from an EMBL/GenBank/DDBJ whole genome shotgun (WGS) entry which is preliminary data.</text>
</comment>
<dbReference type="Proteomes" id="UP000237271">
    <property type="component" value="Unassembled WGS sequence"/>
</dbReference>
<dbReference type="OrthoDB" id="119622at2759"/>
<evidence type="ECO:0000313" key="2">
    <source>
        <dbReference type="EMBL" id="POM63882.1"/>
    </source>
</evidence>
<evidence type="ECO:0008006" key="4">
    <source>
        <dbReference type="Google" id="ProtNLM"/>
    </source>
</evidence>
<name>A0A2P4XEA8_9STRA</name>
<dbReference type="AlphaFoldDB" id="A0A2P4XEA8"/>
<feature type="transmembrane region" description="Helical" evidence="1">
    <location>
        <begin position="147"/>
        <end position="171"/>
    </location>
</feature>
<feature type="transmembrane region" description="Helical" evidence="1">
    <location>
        <begin position="117"/>
        <end position="141"/>
    </location>
</feature>
<sequence length="293" mass="33355">MRSTLSFWGWKLLYAWKRSQVSYYGGKYSIHRTLALEYYTKNTSLQHVLLVLVCTPLPMVTLTLGQELVPMQDPTEGWSSNYGFWVRTSILVFVGIPTLIVQAMYFIDGVKIPVIRLILLSFIASVGVVAGSMVICAHLIFPVPFFLLAMFPVLSVGLIISVRIIIGMSIIRQILARGDQLTRYLHFVNAKCLLIFIYPAYEALFHAAHGTHYQLLVILLLPLMKMALKNMMRRRTAHMEDMTPEAVIFTVDLFNSIYMATFVANNNYAVWTASPNRYSSGETARIDWEQVKL</sequence>
<feature type="transmembrane region" description="Helical" evidence="1">
    <location>
        <begin position="183"/>
        <end position="201"/>
    </location>
</feature>
<keyword evidence="1" id="KW-0812">Transmembrane</keyword>
<organism evidence="2 3">
    <name type="scientific">Phytophthora palmivora</name>
    <dbReference type="NCBI Taxonomy" id="4796"/>
    <lineage>
        <taxon>Eukaryota</taxon>
        <taxon>Sar</taxon>
        <taxon>Stramenopiles</taxon>
        <taxon>Oomycota</taxon>
        <taxon>Peronosporomycetes</taxon>
        <taxon>Peronosporales</taxon>
        <taxon>Peronosporaceae</taxon>
        <taxon>Phytophthora</taxon>
    </lineage>
</organism>
<accession>A0A2P4XEA8</accession>
<feature type="transmembrane region" description="Helical" evidence="1">
    <location>
        <begin position="213"/>
        <end position="232"/>
    </location>
</feature>
<evidence type="ECO:0000256" key="1">
    <source>
        <dbReference type="SAM" id="Phobius"/>
    </source>
</evidence>
<gene>
    <name evidence="2" type="ORF">PHPALM_20662</name>
</gene>
<protein>
    <recommendedName>
        <fullName evidence="4">Transmembrane protein</fullName>
    </recommendedName>
</protein>